<proteinExistence type="predicted"/>
<accession>A0A8J7AM31</accession>
<feature type="domain" description="Fatty acid hydroxylase" evidence="6">
    <location>
        <begin position="107"/>
        <end position="242"/>
    </location>
</feature>
<evidence type="ECO:0000256" key="5">
    <source>
        <dbReference type="SAM" id="Phobius"/>
    </source>
</evidence>
<dbReference type="Pfam" id="PF04116">
    <property type="entry name" value="FA_hydroxylase"/>
    <property type="match status" value="1"/>
</dbReference>
<evidence type="ECO:0000256" key="4">
    <source>
        <dbReference type="ARBA" id="ARBA00023136"/>
    </source>
</evidence>
<keyword evidence="2 5" id="KW-0812">Transmembrane</keyword>
<reference evidence="7" key="1">
    <citation type="submission" date="2020-10" db="EMBL/GenBank/DDBJ databases">
        <authorList>
            <person name="Castelo-Branco R."/>
            <person name="Eusebio N."/>
            <person name="Adriana R."/>
            <person name="Vieira A."/>
            <person name="Brugerolle De Fraissinette N."/>
            <person name="Rezende De Castro R."/>
            <person name="Schneider M.P."/>
            <person name="Vasconcelos V."/>
            <person name="Leao P.N."/>
        </authorList>
    </citation>
    <scope>NUCLEOTIDE SEQUENCE</scope>
    <source>
        <strain evidence="7">LEGE 07310</strain>
    </source>
</reference>
<name>A0A8J7AM31_9CYAN</name>
<dbReference type="AlphaFoldDB" id="A0A8J7AM31"/>
<keyword evidence="4 5" id="KW-0472">Membrane</keyword>
<dbReference type="InterPro" id="IPR050307">
    <property type="entry name" value="Sterol_Desaturase_Related"/>
</dbReference>
<dbReference type="Proteomes" id="UP000636505">
    <property type="component" value="Unassembled WGS sequence"/>
</dbReference>
<evidence type="ECO:0000256" key="1">
    <source>
        <dbReference type="ARBA" id="ARBA00004370"/>
    </source>
</evidence>
<dbReference type="PANTHER" id="PTHR11863">
    <property type="entry name" value="STEROL DESATURASE"/>
    <property type="match status" value="1"/>
</dbReference>
<evidence type="ECO:0000313" key="8">
    <source>
        <dbReference type="Proteomes" id="UP000636505"/>
    </source>
</evidence>
<dbReference type="GO" id="GO:0016020">
    <property type="term" value="C:membrane"/>
    <property type="evidence" value="ECO:0007669"/>
    <property type="project" value="UniProtKB-SubCell"/>
</dbReference>
<gene>
    <name evidence="7" type="ORF">IQ241_05420</name>
</gene>
<evidence type="ECO:0000259" key="6">
    <source>
        <dbReference type="Pfam" id="PF04116"/>
    </source>
</evidence>
<feature type="transmembrane region" description="Helical" evidence="5">
    <location>
        <begin position="100"/>
        <end position="120"/>
    </location>
</feature>
<dbReference type="InterPro" id="IPR006694">
    <property type="entry name" value="Fatty_acid_hydroxylase"/>
</dbReference>
<evidence type="ECO:0000313" key="7">
    <source>
        <dbReference type="EMBL" id="MBE9076741.1"/>
    </source>
</evidence>
<feature type="transmembrane region" description="Helical" evidence="5">
    <location>
        <begin position="162"/>
        <end position="191"/>
    </location>
</feature>
<dbReference type="GO" id="GO:0016491">
    <property type="term" value="F:oxidoreductase activity"/>
    <property type="evidence" value="ECO:0007669"/>
    <property type="project" value="InterPro"/>
</dbReference>
<feature type="transmembrane region" description="Helical" evidence="5">
    <location>
        <begin position="7"/>
        <end position="27"/>
    </location>
</feature>
<dbReference type="GO" id="GO:0005506">
    <property type="term" value="F:iron ion binding"/>
    <property type="evidence" value="ECO:0007669"/>
    <property type="project" value="InterPro"/>
</dbReference>
<keyword evidence="3 5" id="KW-1133">Transmembrane helix</keyword>
<dbReference type="EMBL" id="JADEXG010000008">
    <property type="protein sequence ID" value="MBE9076741.1"/>
    <property type="molecule type" value="Genomic_DNA"/>
</dbReference>
<feature type="transmembrane region" description="Helical" evidence="5">
    <location>
        <begin position="63"/>
        <end position="84"/>
    </location>
</feature>
<comment type="caution">
    <text evidence="7">The sequence shown here is derived from an EMBL/GenBank/DDBJ whole genome shotgun (WGS) entry which is preliminary data.</text>
</comment>
<organism evidence="7 8">
    <name type="scientific">Vasconcelosia minhoensis LEGE 07310</name>
    <dbReference type="NCBI Taxonomy" id="915328"/>
    <lineage>
        <taxon>Bacteria</taxon>
        <taxon>Bacillati</taxon>
        <taxon>Cyanobacteriota</taxon>
        <taxon>Cyanophyceae</taxon>
        <taxon>Nodosilineales</taxon>
        <taxon>Cymatolegaceae</taxon>
        <taxon>Vasconcelosia</taxon>
        <taxon>Vasconcelosia minhoensis</taxon>
    </lineage>
</organism>
<comment type="subcellular location">
    <subcellularLocation>
        <location evidence="1">Membrane</location>
    </subcellularLocation>
</comment>
<protein>
    <submittedName>
        <fullName evidence="7">Sterol desaturase family protein</fullName>
    </submittedName>
</protein>
<evidence type="ECO:0000256" key="2">
    <source>
        <dbReference type="ARBA" id="ARBA00022692"/>
    </source>
</evidence>
<keyword evidence="8" id="KW-1185">Reference proteome</keyword>
<sequence length="255" mass="29010">MKELPILETLIFYALVFLTIILAQYFAVAEGTHWLFMQRFATAGGPRGWRLKLPLSPAMSSDIRLSVLSAVIFAFCAAAMLLAYRQGTTRLYTDAYRHGLVYLGTSFVTALLLQDTYFYFTHRLIHRPKLFKWMHRGHHQSTVPTPWTAFAFDPPEALLQGLFLVGLVFLMPLHFSVLAAVALTMTAGAVVHHLGFRVFSQTAFGQWLGKWLIGPSHHLLHHRRYTVHYGLYFTFWDRLLGTENALPSADRSAQP</sequence>
<evidence type="ECO:0000256" key="3">
    <source>
        <dbReference type="ARBA" id="ARBA00022989"/>
    </source>
</evidence>
<dbReference type="GO" id="GO:0008610">
    <property type="term" value="P:lipid biosynthetic process"/>
    <property type="evidence" value="ECO:0007669"/>
    <property type="project" value="InterPro"/>
</dbReference>